<dbReference type="PANTHER" id="PTHR47331">
    <property type="entry name" value="PHD-TYPE DOMAIN-CONTAINING PROTEIN"/>
    <property type="match status" value="1"/>
</dbReference>
<accession>A0ABQ9EBQ1</accession>
<sequence length="67" mass="8050">MGKSRLAPMKNIKIPRIEWVGAVVTCRLYNILTEELDIRIYQIHFWTDSIVLHTQIHWMHKEYLEAV</sequence>
<dbReference type="Proteomes" id="UP001217089">
    <property type="component" value="Unassembled WGS sequence"/>
</dbReference>
<evidence type="ECO:0000313" key="1">
    <source>
        <dbReference type="EMBL" id="KAJ8300673.1"/>
    </source>
</evidence>
<reference evidence="1 2" key="1">
    <citation type="submission" date="2022-12" db="EMBL/GenBank/DDBJ databases">
        <title>Chromosome-level genome of Tegillarca granosa.</title>
        <authorList>
            <person name="Kim J."/>
        </authorList>
    </citation>
    <scope>NUCLEOTIDE SEQUENCE [LARGE SCALE GENOMIC DNA]</scope>
    <source>
        <strain evidence="1">Teg-2019</strain>
        <tissue evidence="1">Adductor muscle</tissue>
    </source>
</reference>
<dbReference type="PANTHER" id="PTHR47331:SF1">
    <property type="entry name" value="GAG-LIKE PROTEIN"/>
    <property type="match status" value="1"/>
</dbReference>
<name>A0ABQ9EBQ1_TEGGR</name>
<gene>
    <name evidence="1" type="ORF">KUTeg_022192</name>
</gene>
<evidence type="ECO:0000313" key="2">
    <source>
        <dbReference type="Proteomes" id="UP001217089"/>
    </source>
</evidence>
<protein>
    <submittedName>
        <fullName evidence="1">Uncharacterized protein</fullName>
    </submittedName>
</protein>
<dbReference type="InterPro" id="IPR008042">
    <property type="entry name" value="Retrotrans_Pao"/>
</dbReference>
<organism evidence="1 2">
    <name type="scientific">Tegillarca granosa</name>
    <name type="common">Malaysian cockle</name>
    <name type="synonym">Anadara granosa</name>
    <dbReference type="NCBI Taxonomy" id="220873"/>
    <lineage>
        <taxon>Eukaryota</taxon>
        <taxon>Metazoa</taxon>
        <taxon>Spiralia</taxon>
        <taxon>Lophotrochozoa</taxon>
        <taxon>Mollusca</taxon>
        <taxon>Bivalvia</taxon>
        <taxon>Autobranchia</taxon>
        <taxon>Pteriomorphia</taxon>
        <taxon>Arcoida</taxon>
        <taxon>Arcoidea</taxon>
        <taxon>Arcidae</taxon>
        <taxon>Tegillarca</taxon>
    </lineage>
</organism>
<comment type="caution">
    <text evidence="1">The sequence shown here is derived from an EMBL/GenBank/DDBJ whole genome shotgun (WGS) entry which is preliminary data.</text>
</comment>
<proteinExistence type="predicted"/>
<dbReference type="EMBL" id="JARBDR010000919">
    <property type="protein sequence ID" value="KAJ8300673.1"/>
    <property type="molecule type" value="Genomic_DNA"/>
</dbReference>
<dbReference type="Pfam" id="PF05380">
    <property type="entry name" value="Peptidase_A17"/>
    <property type="match status" value="1"/>
</dbReference>
<keyword evidence="2" id="KW-1185">Reference proteome</keyword>